<dbReference type="GO" id="GO:0022857">
    <property type="term" value="F:transmembrane transporter activity"/>
    <property type="evidence" value="ECO:0007669"/>
    <property type="project" value="TreeGrafter"/>
</dbReference>
<feature type="transmembrane region" description="Helical" evidence="7">
    <location>
        <begin position="21"/>
        <end position="45"/>
    </location>
</feature>
<protein>
    <submittedName>
        <fullName evidence="10">ABC transporter permease</fullName>
    </submittedName>
</protein>
<organism evidence="10 11">
    <name type="scientific">Tessaracoccus rhinocerotis</name>
    <dbReference type="NCBI Taxonomy" id="1689449"/>
    <lineage>
        <taxon>Bacteria</taxon>
        <taxon>Bacillati</taxon>
        <taxon>Actinomycetota</taxon>
        <taxon>Actinomycetes</taxon>
        <taxon>Propionibacteriales</taxon>
        <taxon>Propionibacteriaceae</taxon>
        <taxon>Tessaracoccus</taxon>
    </lineage>
</organism>
<evidence type="ECO:0000256" key="7">
    <source>
        <dbReference type="SAM" id="Phobius"/>
    </source>
</evidence>
<evidence type="ECO:0000256" key="5">
    <source>
        <dbReference type="ARBA" id="ARBA00023136"/>
    </source>
</evidence>
<evidence type="ECO:0000259" key="9">
    <source>
        <dbReference type="Pfam" id="PF12704"/>
    </source>
</evidence>
<comment type="caution">
    <text evidence="10">The sequence shown here is derived from an EMBL/GenBank/DDBJ whole genome shotgun (WGS) entry which is preliminary data.</text>
</comment>
<dbReference type="Proteomes" id="UP000317638">
    <property type="component" value="Unassembled WGS sequence"/>
</dbReference>
<reference evidence="10 11" key="1">
    <citation type="submission" date="2019-07" db="EMBL/GenBank/DDBJ databases">
        <authorList>
            <person name="Zhou L.-Y."/>
        </authorList>
    </citation>
    <scope>NUCLEOTIDE SEQUENCE [LARGE SCALE GENOMIC DNA]</scope>
    <source>
        <strain evidence="10 11">YIM 101269</strain>
    </source>
</reference>
<keyword evidence="5 7" id="KW-0472">Membrane</keyword>
<dbReference type="PANTHER" id="PTHR30572:SF4">
    <property type="entry name" value="ABC TRANSPORTER PERMEASE YTRF"/>
    <property type="match status" value="1"/>
</dbReference>
<dbReference type="InterPro" id="IPR050250">
    <property type="entry name" value="Macrolide_Exporter_MacB"/>
</dbReference>
<evidence type="ECO:0000256" key="3">
    <source>
        <dbReference type="ARBA" id="ARBA00022692"/>
    </source>
</evidence>
<dbReference type="PANTHER" id="PTHR30572">
    <property type="entry name" value="MEMBRANE COMPONENT OF TRANSPORTER-RELATED"/>
    <property type="match status" value="1"/>
</dbReference>
<feature type="domain" description="ABC3 transporter permease C-terminal" evidence="8">
    <location>
        <begin position="319"/>
        <end position="440"/>
    </location>
</feature>
<keyword evidence="4 7" id="KW-1133">Transmembrane helix</keyword>
<comment type="similarity">
    <text evidence="6">Belongs to the ABC-4 integral membrane protein family.</text>
</comment>
<accession>A0A553K5K1</accession>
<feature type="transmembrane region" description="Helical" evidence="7">
    <location>
        <begin position="314"/>
        <end position="340"/>
    </location>
</feature>
<dbReference type="GO" id="GO:0005886">
    <property type="term" value="C:plasma membrane"/>
    <property type="evidence" value="ECO:0007669"/>
    <property type="project" value="UniProtKB-SubCell"/>
</dbReference>
<evidence type="ECO:0000256" key="4">
    <source>
        <dbReference type="ARBA" id="ARBA00022989"/>
    </source>
</evidence>
<dbReference type="OrthoDB" id="9780560at2"/>
<comment type="subcellular location">
    <subcellularLocation>
        <location evidence="1">Cell membrane</location>
        <topology evidence="1">Multi-pass membrane protein</topology>
    </subcellularLocation>
</comment>
<dbReference type="InterPro" id="IPR025857">
    <property type="entry name" value="MacB_PCD"/>
</dbReference>
<evidence type="ECO:0000259" key="8">
    <source>
        <dbReference type="Pfam" id="PF02687"/>
    </source>
</evidence>
<dbReference type="Pfam" id="PF02687">
    <property type="entry name" value="FtsX"/>
    <property type="match status" value="1"/>
</dbReference>
<sequence>MRFGDLVRSSLTSLWQRKFRTSLTVMGVVIGTMAVVVMVSLGVGLSKAQLDSIEQYASLRQITVHATSMMEGEPDADVVAMDDNLVAELESLPGVSDVWPVYFADAEVNLRGTVNWMQLMGVPHSMLESLDVEFASGGVPEVGAPLALVAGDKVGEMYFWDPVTGMPLEVDMATEQFFVTFPGGAGPGEPQPGGGDGEDPVTVAPPQKFLVPVAGVLAGEEMEWGQHSGMLYVDMAALVRTLEEAFPGKALPGQPATPSGKPVGAFVYSQLVLMADDVAAAKELTTSLREQGYQIDAAVEWMDQMEQQSALIQAVFGGIGLISLLVAAIGIANTMLMSVYERTREIGIMKVLGAALRDIRNMFLLESACIGFFGGFFGLLLSLAVSAVLNATLGGAMDMGMGASELSVIPAWLALGAVAFSTLIGTVAGLVPAQRAMRLSALGAIRAQ</sequence>
<dbReference type="Pfam" id="PF12704">
    <property type="entry name" value="MacB_PCD"/>
    <property type="match status" value="1"/>
</dbReference>
<evidence type="ECO:0000256" key="2">
    <source>
        <dbReference type="ARBA" id="ARBA00022475"/>
    </source>
</evidence>
<dbReference type="RefSeq" id="WP_143937072.1">
    <property type="nucleotide sequence ID" value="NZ_VKKG01000001.1"/>
</dbReference>
<feature type="transmembrane region" description="Helical" evidence="7">
    <location>
        <begin position="409"/>
        <end position="431"/>
    </location>
</feature>
<dbReference type="EMBL" id="VKKG01000001">
    <property type="protein sequence ID" value="TRY19988.1"/>
    <property type="molecule type" value="Genomic_DNA"/>
</dbReference>
<keyword evidence="3 7" id="KW-0812">Transmembrane</keyword>
<dbReference type="InterPro" id="IPR003838">
    <property type="entry name" value="ABC3_permease_C"/>
</dbReference>
<dbReference type="AlphaFoldDB" id="A0A553K5K1"/>
<evidence type="ECO:0000313" key="10">
    <source>
        <dbReference type="EMBL" id="TRY19988.1"/>
    </source>
</evidence>
<feature type="domain" description="MacB-like periplasmic core" evidence="9">
    <location>
        <begin position="21"/>
        <end position="238"/>
    </location>
</feature>
<evidence type="ECO:0000256" key="1">
    <source>
        <dbReference type="ARBA" id="ARBA00004651"/>
    </source>
</evidence>
<keyword evidence="11" id="KW-1185">Reference proteome</keyword>
<feature type="transmembrane region" description="Helical" evidence="7">
    <location>
        <begin position="361"/>
        <end position="389"/>
    </location>
</feature>
<keyword evidence="2" id="KW-1003">Cell membrane</keyword>
<evidence type="ECO:0000256" key="6">
    <source>
        <dbReference type="ARBA" id="ARBA00038076"/>
    </source>
</evidence>
<gene>
    <name evidence="10" type="ORF">FOJ82_03700</name>
</gene>
<evidence type="ECO:0000313" key="11">
    <source>
        <dbReference type="Proteomes" id="UP000317638"/>
    </source>
</evidence>
<name>A0A553K5K1_9ACTN</name>
<proteinExistence type="inferred from homology"/>